<gene>
    <name evidence="1" type="ORF">NITUZ_140232</name>
</gene>
<sequence length="357" mass="41631">MDETMHRILDMLSRNLGRPMSIHELTSKMEQTYGSAYYANIHEKIQEMAQDLLITLSRSGRSSIISPYFENYLLIDFFAEMELIRKQDFLKGRQEMQMLMMEIHTFMHNIPFIKSISLMSPERNSKLNKAEIMFHLKSSNKKSSEEAKIEISAIMANLQRMHNIRIDYLILEDETFLDLLRSNESNPVREMLHNKITILYPQSFWMSIRGEILRGTTIVTEESETHPAKISEENLVFNLARFGYTEFGPKLEQGRPICMEYIISAIMFHKDARRMDAIPIILAKNSKKTSYDLLLFLARRYDFEGKILGILKALRNLVAHGMANVDESIRLLEAMKIEEVKANAKSMKEKLRLYNVT</sequence>
<name>V6ARA6_9ARCH</name>
<dbReference type="STRING" id="1407055.NITUZ_140232"/>
<comment type="caution">
    <text evidence="1">The sequence shown here is derived from an EMBL/GenBank/DDBJ whole genome shotgun (WGS) entry which is preliminary data.</text>
</comment>
<dbReference type="Proteomes" id="UP000018159">
    <property type="component" value="Unassembled WGS sequence"/>
</dbReference>
<keyword evidence="2" id="KW-1185">Reference proteome</keyword>
<evidence type="ECO:0000313" key="2">
    <source>
        <dbReference type="Proteomes" id="UP000018159"/>
    </source>
</evidence>
<dbReference type="EMBL" id="CBTY010000006">
    <property type="protein sequence ID" value="CDI05157.1"/>
    <property type="molecule type" value="Genomic_DNA"/>
</dbReference>
<accession>V6ARA6</accession>
<dbReference type="AlphaFoldDB" id="V6ARA6"/>
<protein>
    <submittedName>
        <fullName evidence="1">Uncharacterized protein</fullName>
    </submittedName>
</protein>
<evidence type="ECO:0000313" key="1">
    <source>
        <dbReference type="EMBL" id="CDI05157.1"/>
    </source>
</evidence>
<organism evidence="1 2">
    <name type="scientific">Candidatus Nitrosotenuis uzonensis</name>
    <dbReference type="NCBI Taxonomy" id="1407055"/>
    <lineage>
        <taxon>Archaea</taxon>
        <taxon>Nitrososphaerota</taxon>
        <taxon>Candidatus Nitrosotenuis</taxon>
    </lineage>
</organism>
<reference evidence="1 2" key="1">
    <citation type="journal article" date="2013" name="PLoS ONE">
        <title>Enrichment and Genome Sequence of the Group I.1a Ammonia-Oxidizing Archaeon ?Ca. Nitrosotenuis uzonensis? Representing a Clade Globally.</title>
        <authorList>
            <person name="Lebedeva E.V."/>
            <person name="Hatzenpichler R."/>
            <person name="Pelletier E."/>
            <person name="Schuster N."/>
            <person name="Hauzmayer S."/>
            <person name="Bulaev A."/>
            <person name="Grigor'eva N.V."/>
            <person name="Galushko A."/>
            <person name="Schmid M."/>
            <person name="Palatinszky M."/>
            <person name="Le Paslier D."/>
            <person name="Daims H."/>
            <person name="Wagner M."/>
        </authorList>
    </citation>
    <scope>NUCLEOTIDE SEQUENCE [LARGE SCALE GENOMIC DNA]</scope>
    <source>
        <strain evidence="1 2">N4</strain>
    </source>
</reference>
<proteinExistence type="predicted"/>